<dbReference type="SUPFAM" id="SSF143100">
    <property type="entry name" value="TTHA1013/TTHA0281-like"/>
    <property type="match status" value="1"/>
</dbReference>
<accession>A0ABT2EL01</accession>
<reference evidence="1 2" key="1">
    <citation type="submission" date="2022-08" db="EMBL/GenBank/DDBJ databases">
        <title>Bacterial and archaeal communities from various locations to study Microbial Dark Matter (Phase II).</title>
        <authorList>
            <person name="Stepanauskas R."/>
        </authorList>
    </citation>
    <scope>NUCLEOTIDE SEQUENCE [LARGE SCALE GENOMIC DNA]</scope>
    <source>
        <strain evidence="1 2">PD1</strain>
    </source>
</reference>
<gene>
    <name evidence="1" type="ORF">M2350_001014</name>
</gene>
<proteinExistence type="predicted"/>
<keyword evidence="2" id="KW-1185">Reference proteome</keyword>
<sequence>MVTSATQTLEYRIVRKVLTTEPPLVFTVEIRYHPEDNGYSAECFEMEAFAWGESYDEAVENLLDVMIGFAEVIVKDAELYPHLPEPLLHYGQFILALGSEEKLRKVLGL</sequence>
<dbReference type="EMBL" id="JANUCP010000002">
    <property type="protein sequence ID" value="MCS3918614.1"/>
    <property type="molecule type" value="Genomic_DNA"/>
</dbReference>
<dbReference type="RefSeq" id="WP_259094587.1">
    <property type="nucleotide sequence ID" value="NZ_CP130454.1"/>
</dbReference>
<name>A0ABT2EL01_9BACT</name>
<protein>
    <submittedName>
        <fullName evidence="1">RNase H-like HicB family nuclease</fullName>
    </submittedName>
</protein>
<comment type="caution">
    <text evidence="1">The sequence shown here is derived from an EMBL/GenBank/DDBJ whole genome shotgun (WGS) entry which is preliminary data.</text>
</comment>
<organism evidence="1 2">
    <name type="scientific">Candidatus Fervidibacter sacchari</name>
    <dbReference type="NCBI Taxonomy" id="1448929"/>
    <lineage>
        <taxon>Bacteria</taxon>
        <taxon>Candidatus Fervidibacterota</taxon>
        <taxon>Candidatus Fervidibacter</taxon>
    </lineage>
</organism>
<evidence type="ECO:0000313" key="2">
    <source>
        <dbReference type="Proteomes" id="UP001204798"/>
    </source>
</evidence>
<dbReference type="Gene3D" id="3.30.160.250">
    <property type="match status" value="1"/>
</dbReference>
<evidence type="ECO:0000313" key="1">
    <source>
        <dbReference type="EMBL" id="MCS3918614.1"/>
    </source>
</evidence>
<dbReference type="InterPro" id="IPR035069">
    <property type="entry name" value="TTHA1013/TTHA0281-like"/>
</dbReference>
<dbReference type="Proteomes" id="UP001204798">
    <property type="component" value="Unassembled WGS sequence"/>
</dbReference>